<dbReference type="PROSITE" id="PS00916">
    <property type="entry name" value="PI3_4_KINASE_2"/>
    <property type="match status" value="1"/>
</dbReference>
<keyword evidence="16" id="KW-1185">Reference proteome</keyword>
<keyword evidence="11" id="KW-0175">Coiled coil</keyword>
<evidence type="ECO:0000256" key="5">
    <source>
        <dbReference type="ARBA" id="ARBA00022741"/>
    </source>
</evidence>
<dbReference type="PANTHER" id="PTHR37079:SF4">
    <property type="entry name" value="SERINE_THREONINE-PROTEIN KINASE ATM"/>
    <property type="match status" value="1"/>
</dbReference>
<evidence type="ECO:0000256" key="4">
    <source>
        <dbReference type="ARBA" id="ARBA00022679"/>
    </source>
</evidence>
<dbReference type="PROSITE" id="PS51190">
    <property type="entry name" value="FATC"/>
    <property type="match status" value="1"/>
</dbReference>
<keyword evidence="4" id="KW-0808">Transferase</keyword>
<evidence type="ECO:0000256" key="3">
    <source>
        <dbReference type="ARBA" id="ARBA00022527"/>
    </source>
</evidence>
<dbReference type="GO" id="GO:0005524">
    <property type="term" value="F:ATP binding"/>
    <property type="evidence" value="ECO:0007669"/>
    <property type="project" value="UniProtKB-KW"/>
</dbReference>
<dbReference type="InterPro" id="IPR018936">
    <property type="entry name" value="PI3/4_kinase_CS"/>
</dbReference>
<feature type="domain" description="PI3K/PI4K catalytic" evidence="12">
    <location>
        <begin position="1110"/>
        <end position="1438"/>
    </location>
</feature>
<dbReference type="InterPro" id="IPR038980">
    <property type="entry name" value="ATM_plant"/>
</dbReference>
<dbReference type="Gene3D" id="1.10.1070.11">
    <property type="entry name" value="Phosphatidylinositol 3-/4-kinase, catalytic domain"/>
    <property type="match status" value="1"/>
</dbReference>
<sequence>MGDMLQRKNNTEDTYGDNYWCCDNQIVQAVWTLVPMCGLDDGNSFMALVGIGDPHSVVFHLPGDSGQTHVCRPLNPDNTTEISFRMDTGISEELLISLMRLLKKYLIDDSVKIIDMTSQTIQGILSTDKGQRALLSFDSYERSLIEVHCEGVNMELVQNFLLDQERKFVAEEISLEESTIWKTHEKTFETWICPLVYALIGYCDDTILRLCQDIVLLKAEVAELLLPNVVVNLAGRKNLDINPCKIISLQVQENILSESNKLMKSIQVILDTLNELRLCHVIDRTSTSASIRREALTHAKPSSYGLKSRSTSAKAKDFTATSTAFVMATSLWDKVYWLSIDYLLVAKSAISCGAYFTAVLYVEHWCEEHFNTLTLGSPDFSHIDILPHHIEILVSAVTQINELDSLYGIIQSHKLTSQIVTFEHEGNWSKALEYYDLQVRSEAEIQMDGTSKKLSPELSQPTVRYSEVDIRQRKPYKGLIRSLQQMGCTHVLDLYCQGLTSQKGQFEHDLEFTELQYEAAWRAGNWDFSLLYMGGNSSCLSQDMRSDHFHEHLYRFGLDLYSSSLELGHSIVGLSCLRALQEGDFVEFHSRLRDSKQELVLSIYHASKESTEYIYSTIIKLQIFYHLGMAWDLRWTTSLCENMKSCTEMRKLLSEPVVPTLDQDGVDGGLLWISEGNYLQNHFYHQYVLSWLNKDWNCILKRAELHMNLLEPFIAFRRALLQTLRCTDCTVQHLLDSASTLRKGSRFSQAAAALHEFKFLCAGAGEQNTTLYWLGRLEEAKLLRAQGQHEMAVNLAKYISQNYQSSEVVSDVYRLVGKWLAETRSSNSRTILEKYLKRAVILAEDRKDTNKKSIARQSQTHFHLAHYADALYRSYEERLNSNEWQAAMRLRKHKGEKIDYSVKIQELQKQLAMDKEEAEKLQGDRDNFLNVALEGYNRCLVIGDKYDVRVVFRLVSLWFSLSSRQIVVNGMLNTIKEVQSYKFIPLVYQIASRMGSKDGQGLHSFQFALVSLVKKMAIDHPYHTIFQLLALANGDRIKDKQRSRNSFVVDMDKKLAAENLLEELSSYHGAIIGQDTNKKVTLPREIRSVRQLELLTIVVNILKALFHTLKDYRNQVMNGINAPKVVECQGSDGNRYRQLAKSGNDDLRQDAVVPFTPSAGVIEWVTGTLPLGEYLTGSTRNGGAHGRYGVGDWTFPKCREHMAKASTICFSLSKCSIIDNDDYDKAVFWGKNGCVKPEWIVVQPSGQEHNKRKAFEEVCQNFRPVMHYFFLERFLHPADWFEKRLAYTRSVAASSMVGYIVGLGDRHSMNIIMDQATAEVVHIDLGVAFEQGLMLKTPERVVPFRLTRDIIDGMGVTGVEGVFRRCCEETLSVMRTNKEALLTIVEVFIHDPLYKWALSPLKALQLQKESRITKDRKYAEDVTEHVGKLELQWFIIKFNGFETDDYLETSLEDSQEEYEGNKDAARALMRVKQKLDGYEEGEMRSMHGQVQQLIQDAIDPDRLCQMFPGWGAWL</sequence>
<dbReference type="SMART" id="SM00146">
    <property type="entry name" value="PI3Kc"/>
    <property type="match status" value="1"/>
</dbReference>
<dbReference type="InterPro" id="IPR036940">
    <property type="entry name" value="PI3/4_kinase_cat_sf"/>
</dbReference>
<proteinExistence type="predicted"/>
<keyword evidence="7" id="KW-0418">Kinase</keyword>
<feature type="domain" description="FAT" evidence="13">
    <location>
        <begin position="344"/>
        <end position="1034"/>
    </location>
</feature>
<dbReference type="InterPro" id="IPR000403">
    <property type="entry name" value="PI3/4_kinase_cat_dom"/>
</dbReference>
<dbReference type="STRING" id="542762.A0A4S4DVM0"/>
<dbReference type="PROSITE" id="PS51189">
    <property type="entry name" value="FAT"/>
    <property type="match status" value="1"/>
</dbReference>
<evidence type="ECO:0000256" key="7">
    <source>
        <dbReference type="ARBA" id="ARBA00022777"/>
    </source>
</evidence>
<evidence type="ECO:0000256" key="11">
    <source>
        <dbReference type="SAM" id="Coils"/>
    </source>
</evidence>
<keyword evidence="9" id="KW-0539">Nucleus</keyword>
<dbReference type="PANTHER" id="PTHR37079">
    <property type="entry name" value="SERINE/THREONINE-PROTEIN KINASE ATM"/>
    <property type="match status" value="1"/>
</dbReference>
<feature type="domain" description="FATC" evidence="14">
    <location>
        <begin position="1482"/>
        <end position="1514"/>
    </location>
</feature>
<dbReference type="EC" id="2.7.11.1" evidence="2"/>
<dbReference type="Gene3D" id="3.30.1010.10">
    <property type="entry name" value="Phosphatidylinositol 3-kinase Catalytic Subunit, Chain A, domain 4"/>
    <property type="match status" value="1"/>
</dbReference>
<accession>A0A4S4DVM0</accession>
<dbReference type="InterPro" id="IPR044107">
    <property type="entry name" value="PIKKc_ATM"/>
</dbReference>
<evidence type="ECO:0000259" key="14">
    <source>
        <dbReference type="PROSITE" id="PS51190"/>
    </source>
</evidence>
<dbReference type="SMART" id="SM01343">
    <property type="entry name" value="FATC"/>
    <property type="match status" value="1"/>
</dbReference>
<evidence type="ECO:0000256" key="8">
    <source>
        <dbReference type="ARBA" id="ARBA00022840"/>
    </source>
</evidence>
<comment type="catalytic activity">
    <reaction evidence="10">
        <text>L-threonyl-[protein] + ATP = O-phospho-L-threonyl-[protein] + ADP + H(+)</text>
        <dbReference type="Rhea" id="RHEA:46608"/>
        <dbReference type="Rhea" id="RHEA-COMP:11060"/>
        <dbReference type="Rhea" id="RHEA-COMP:11605"/>
        <dbReference type="ChEBI" id="CHEBI:15378"/>
        <dbReference type="ChEBI" id="CHEBI:30013"/>
        <dbReference type="ChEBI" id="CHEBI:30616"/>
        <dbReference type="ChEBI" id="CHEBI:61977"/>
        <dbReference type="ChEBI" id="CHEBI:456216"/>
        <dbReference type="EC" id="2.7.11.1"/>
    </reaction>
</comment>
<protein>
    <recommendedName>
        <fullName evidence="2">non-specific serine/threonine protein kinase</fullName>
        <ecNumber evidence="2">2.7.11.1</ecNumber>
    </recommendedName>
</protein>
<evidence type="ECO:0000256" key="9">
    <source>
        <dbReference type="ARBA" id="ARBA00023242"/>
    </source>
</evidence>
<dbReference type="PROSITE" id="PS50290">
    <property type="entry name" value="PI3_4_KINASE_3"/>
    <property type="match status" value="1"/>
</dbReference>
<evidence type="ECO:0000256" key="1">
    <source>
        <dbReference type="ARBA" id="ARBA00004123"/>
    </source>
</evidence>
<organism evidence="15 16">
    <name type="scientific">Camellia sinensis var. sinensis</name>
    <name type="common">China tea</name>
    <dbReference type="NCBI Taxonomy" id="542762"/>
    <lineage>
        <taxon>Eukaryota</taxon>
        <taxon>Viridiplantae</taxon>
        <taxon>Streptophyta</taxon>
        <taxon>Embryophyta</taxon>
        <taxon>Tracheophyta</taxon>
        <taxon>Spermatophyta</taxon>
        <taxon>Magnoliopsida</taxon>
        <taxon>eudicotyledons</taxon>
        <taxon>Gunneridae</taxon>
        <taxon>Pentapetalae</taxon>
        <taxon>asterids</taxon>
        <taxon>Ericales</taxon>
        <taxon>Theaceae</taxon>
        <taxon>Camellia</taxon>
    </lineage>
</organism>
<keyword evidence="5" id="KW-0547">Nucleotide-binding</keyword>
<dbReference type="CDD" id="cd05171">
    <property type="entry name" value="PIKKc_ATM"/>
    <property type="match status" value="1"/>
</dbReference>
<evidence type="ECO:0000256" key="2">
    <source>
        <dbReference type="ARBA" id="ARBA00012513"/>
    </source>
</evidence>
<dbReference type="Proteomes" id="UP000306102">
    <property type="component" value="Unassembled WGS sequence"/>
</dbReference>
<dbReference type="GO" id="GO:0005634">
    <property type="term" value="C:nucleus"/>
    <property type="evidence" value="ECO:0007669"/>
    <property type="project" value="UniProtKB-SubCell"/>
</dbReference>
<dbReference type="Pfam" id="PF02260">
    <property type="entry name" value="FATC"/>
    <property type="match status" value="1"/>
</dbReference>
<name>A0A4S4DVM0_CAMSN</name>
<keyword evidence="3" id="KW-0723">Serine/threonine-protein kinase</keyword>
<comment type="caution">
    <text evidence="15">The sequence shown here is derived from an EMBL/GenBank/DDBJ whole genome shotgun (WGS) entry which is preliminary data.</text>
</comment>
<evidence type="ECO:0000313" key="15">
    <source>
        <dbReference type="EMBL" id="THG07380.1"/>
    </source>
</evidence>
<dbReference type="Pfam" id="PF00454">
    <property type="entry name" value="PI3_PI4_kinase"/>
    <property type="match status" value="1"/>
</dbReference>
<keyword evidence="6" id="KW-0227">DNA damage</keyword>
<evidence type="ECO:0000256" key="6">
    <source>
        <dbReference type="ARBA" id="ARBA00022763"/>
    </source>
</evidence>
<feature type="coiled-coil region" evidence="11">
    <location>
        <begin position="890"/>
        <end position="924"/>
    </location>
</feature>
<evidence type="ECO:0000259" key="13">
    <source>
        <dbReference type="PROSITE" id="PS51189"/>
    </source>
</evidence>
<comment type="subcellular location">
    <subcellularLocation>
        <location evidence="1">Nucleus</location>
    </subcellularLocation>
</comment>
<dbReference type="InterPro" id="IPR003152">
    <property type="entry name" value="FATC_dom"/>
</dbReference>
<dbReference type="EMBL" id="SDRB02010087">
    <property type="protein sequence ID" value="THG07380.1"/>
    <property type="molecule type" value="Genomic_DNA"/>
</dbReference>
<evidence type="ECO:0000259" key="12">
    <source>
        <dbReference type="PROSITE" id="PS50290"/>
    </source>
</evidence>
<dbReference type="InterPro" id="IPR011009">
    <property type="entry name" value="Kinase-like_dom_sf"/>
</dbReference>
<dbReference type="FunFam" id="1.10.1070.11:FF:000015">
    <property type="entry name" value="Serine/threonine-protein kinase ATM"/>
    <property type="match status" value="1"/>
</dbReference>
<evidence type="ECO:0000256" key="10">
    <source>
        <dbReference type="ARBA" id="ARBA00047899"/>
    </source>
</evidence>
<dbReference type="InterPro" id="IPR014009">
    <property type="entry name" value="PIK_FAT"/>
</dbReference>
<dbReference type="GO" id="GO:0004674">
    <property type="term" value="F:protein serine/threonine kinase activity"/>
    <property type="evidence" value="ECO:0007669"/>
    <property type="project" value="UniProtKB-KW"/>
</dbReference>
<evidence type="ECO:0000313" key="16">
    <source>
        <dbReference type="Proteomes" id="UP000306102"/>
    </source>
</evidence>
<reference evidence="15 16" key="1">
    <citation type="journal article" date="2018" name="Proc. Natl. Acad. Sci. U.S.A.">
        <title>Draft genome sequence of Camellia sinensis var. sinensis provides insights into the evolution of the tea genome and tea quality.</title>
        <authorList>
            <person name="Wei C."/>
            <person name="Yang H."/>
            <person name="Wang S."/>
            <person name="Zhao J."/>
            <person name="Liu C."/>
            <person name="Gao L."/>
            <person name="Xia E."/>
            <person name="Lu Y."/>
            <person name="Tai Y."/>
            <person name="She G."/>
            <person name="Sun J."/>
            <person name="Cao H."/>
            <person name="Tong W."/>
            <person name="Gao Q."/>
            <person name="Li Y."/>
            <person name="Deng W."/>
            <person name="Jiang X."/>
            <person name="Wang W."/>
            <person name="Chen Q."/>
            <person name="Zhang S."/>
            <person name="Li H."/>
            <person name="Wu J."/>
            <person name="Wang P."/>
            <person name="Li P."/>
            <person name="Shi C."/>
            <person name="Zheng F."/>
            <person name="Jian J."/>
            <person name="Huang B."/>
            <person name="Shan D."/>
            <person name="Shi M."/>
            <person name="Fang C."/>
            <person name="Yue Y."/>
            <person name="Li F."/>
            <person name="Li D."/>
            <person name="Wei S."/>
            <person name="Han B."/>
            <person name="Jiang C."/>
            <person name="Yin Y."/>
            <person name="Xia T."/>
            <person name="Zhang Z."/>
            <person name="Bennetzen J.L."/>
            <person name="Zhao S."/>
            <person name="Wan X."/>
        </authorList>
    </citation>
    <scope>NUCLEOTIDE SEQUENCE [LARGE SCALE GENOMIC DNA]</scope>
    <source>
        <strain evidence="16">cv. Shuchazao</strain>
        <tissue evidence="15">Leaf</tissue>
    </source>
</reference>
<keyword evidence="8" id="KW-0067">ATP-binding</keyword>
<dbReference type="GO" id="GO:0006281">
    <property type="term" value="P:DNA repair"/>
    <property type="evidence" value="ECO:0007669"/>
    <property type="project" value="InterPro"/>
</dbReference>
<gene>
    <name evidence="15" type="ORF">TEA_016172</name>
</gene>
<dbReference type="SUPFAM" id="SSF56112">
    <property type="entry name" value="Protein kinase-like (PK-like)"/>
    <property type="match status" value="1"/>
</dbReference>